<dbReference type="Gene3D" id="3.40.50.880">
    <property type="match status" value="1"/>
</dbReference>
<dbReference type="PROSITE" id="PS51273">
    <property type="entry name" value="GATASE_TYPE_1"/>
    <property type="match status" value="1"/>
</dbReference>
<comment type="caution">
    <text evidence="2">The sequence shown here is derived from an EMBL/GenBank/DDBJ whole genome shotgun (WGS) entry which is preliminary data.</text>
</comment>
<dbReference type="Pfam" id="PF00117">
    <property type="entry name" value="GATase"/>
    <property type="match status" value="1"/>
</dbReference>
<keyword evidence="3" id="KW-1185">Reference proteome</keyword>
<reference evidence="2 3" key="1">
    <citation type="journal article" date="2013" name="Stand. Genomic Sci.">
        <title>Genomic Encyclopedia of Type Strains, Phase I: The one thousand microbial genomes (KMG-I) project.</title>
        <authorList>
            <person name="Kyrpides N.C."/>
            <person name="Woyke T."/>
            <person name="Eisen J.A."/>
            <person name="Garrity G."/>
            <person name="Lilburn T.G."/>
            <person name="Beck B.J."/>
            <person name="Whitman W.B."/>
            <person name="Hugenholtz P."/>
            <person name="Klenk H.P."/>
        </authorList>
    </citation>
    <scope>NUCLEOTIDE SEQUENCE [LARGE SCALE GENOMIC DNA]</scope>
    <source>
        <strain evidence="2 3">DSM 45044</strain>
    </source>
</reference>
<protein>
    <submittedName>
        <fullName evidence="2">GMP synthase-like glutamine amidotransferase</fullName>
    </submittedName>
</protein>
<keyword evidence="2" id="KW-0315">Glutamine amidotransferase</keyword>
<dbReference type="GO" id="GO:0016740">
    <property type="term" value="F:transferase activity"/>
    <property type="evidence" value="ECO:0007669"/>
    <property type="project" value="UniProtKB-KW"/>
</dbReference>
<dbReference type="EMBL" id="VLLL01000013">
    <property type="protein sequence ID" value="TWJ06355.1"/>
    <property type="molecule type" value="Genomic_DNA"/>
</dbReference>
<feature type="domain" description="Glutamine amidotransferase" evidence="1">
    <location>
        <begin position="80"/>
        <end position="220"/>
    </location>
</feature>
<dbReference type="SUPFAM" id="SSF52317">
    <property type="entry name" value="Class I glutamine amidotransferase-like"/>
    <property type="match status" value="1"/>
</dbReference>
<dbReference type="PANTHER" id="PTHR42695">
    <property type="entry name" value="GLUTAMINE AMIDOTRANSFERASE YLR126C-RELATED"/>
    <property type="match status" value="1"/>
</dbReference>
<dbReference type="GO" id="GO:0005829">
    <property type="term" value="C:cytosol"/>
    <property type="evidence" value="ECO:0007669"/>
    <property type="project" value="TreeGrafter"/>
</dbReference>
<dbReference type="InterPro" id="IPR044992">
    <property type="entry name" value="ChyE-like"/>
</dbReference>
<sequence>MCSGLRPCPAFRRAGERWWLRAWTGTGTLTDVTEAAPPTGRVLVVQNTPTGGPRRVADWLIDAGLTLDVVHGYEMPPPAELDHAAVIVLGGGFLPDEDTRAPWLAATRALVRQALDRQVPVLGICLGGQLLAHVAGGVVEGDVGAPEYGSTPIRLRAEASEDALFGGLPDVVPAIEHHVDAITKLPPDAVWLAETDRCPYQAFRVGPVAWGVQFHPEVNPDRILSFDAERLAAQGFDRSELHHVAMTNEPAAGLVWRKVIDRFADIVTESATRPGS</sequence>
<keyword evidence="2" id="KW-0808">Transferase</keyword>
<dbReference type="Proteomes" id="UP000321617">
    <property type="component" value="Unassembled WGS sequence"/>
</dbReference>
<organism evidence="2 3">
    <name type="scientific">Stackebrandtia albiflava</name>
    <dbReference type="NCBI Taxonomy" id="406432"/>
    <lineage>
        <taxon>Bacteria</taxon>
        <taxon>Bacillati</taxon>
        <taxon>Actinomycetota</taxon>
        <taxon>Actinomycetes</taxon>
        <taxon>Glycomycetales</taxon>
        <taxon>Glycomycetaceae</taxon>
        <taxon>Stackebrandtia</taxon>
    </lineage>
</organism>
<dbReference type="PANTHER" id="PTHR42695:SF5">
    <property type="entry name" value="GLUTAMINE AMIDOTRANSFERASE YLR126C-RELATED"/>
    <property type="match status" value="1"/>
</dbReference>
<dbReference type="InterPro" id="IPR029062">
    <property type="entry name" value="Class_I_gatase-like"/>
</dbReference>
<evidence type="ECO:0000313" key="2">
    <source>
        <dbReference type="EMBL" id="TWJ06355.1"/>
    </source>
</evidence>
<dbReference type="CDD" id="cd01741">
    <property type="entry name" value="GATase1_1"/>
    <property type="match status" value="1"/>
</dbReference>
<name>A0A562UL63_9ACTN</name>
<dbReference type="InterPro" id="IPR017926">
    <property type="entry name" value="GATASE"/>
</dbReference>
<evidence type="ECO:0000259" key="1">
    <source>
        <dbReference type="Pfam" id="PF00117"/>
    </source>
</evidence>
<gene>
    <name evidence="2" type="ORF">LX16_5319</name>
</gene>
<accession>A0A562UL63</accession>
<proteinExistence type="predicted"/>
<evidence type="ECO:0000313" key="3">
    <source>
        <dbReference type="Proteomes" id="UP000321617"/>
    </source>
</evidence>
<dbReference type="AlphaFoldDB" id="A0A562UL63"/>